<gene>
    <name evidence="1" type="ORF">ACH5RR_023718</name>
</gene>
<dbReference type="EMBL" id="JBJUIK010000010">
    <property type="protein sequence ID" value="KAL3516816.1"/>
    <property type="molecule type" value="Genomic_DNA"/>
</dbReference>
<evidence type="ECO:0000313" key="2">
    <source>
        <dbReference type="Proteomes" id="UP001630127"/>
    </source>
</evidence>
<dbReference type="AlphaFoldDB" id="A0ABD2ZBG4"/>
<sequence length="207" mass="22978">MATGENNIVASLGFQYTTPANLMQPLLAKESLAYGGGAVALDAVGERKGNSLHPWCSWIRGFPLLSSCSSLSCPLGSCIDLNRPISSTFKVLSILASDGWLLNGGNDRDDIAVVEEEGFWPPSLIVLSELGDEAIDFSLHLEELLAKTSTPSINVIIRIFEKLRRNGKLLKEGRQNLELEYKERRRNLEIQNCKWPKVFTNLQRGYL</sequence>
<evidence type="ECO:0000313" key="1">
    <source>
        <dbReference type="EMBL" id="KAL3516816.1"/>
    </source>
</evidence>
<proteinExistence type="predicted"/>
<organism evidence="1 2">
    <name type="scientific">Cinchona calisaya</name>
    <dbReference type="NCBI Taxonomy" id="153742"/>
    <lineage>
        <taxon>Eukaryota</taxon>
        <taxon>Viridiplantae</taxon>
        <taxon>Streptophyta</taxon>
        <taxon>Embryophyta</taxon>
        <taxon>Tracheophyta</taxon>
        <taxon>Spermatophyta</taxon>
        <taxon>Magnoliopsida</taxon>
        <taxon>eudicotyledons</taxon>
        <taxon>Gunneridae</taxon>
        <taxon>Pentapetalae</taxon>
        <taxon>asterids</taxon>
        <taxon>lamiids</taxon>
        <taxon>Gentianales</taxon>
        <taxon>Rubiaceae</taxon>
        <taxon>Cinchonoideae</taxon>
        <taxon>Cinchoneae</taxon>
        <taxon>Cinchona</taxon>
    </lineage>
</organism>
<protein>
    <submittedName>
        <fullName evidence="1">Uncharacterized protein</fullName>
    </submittedName>
</protein>
<reference evidence="1 2" key="1">
    <citation type="submission" date="2024-11" db="EMBL/GenBank/DDBJ databases">
        <title>A near-complete genome assembly of Cinchona calisaya.</title>
        <authorList>
            <person name="Lian D.C."/>
            <person name="Zhao X.W."/>
            <person name="Wei L."/>
        </authorList>
    </citation>
    <scope>NUCLEOTIDE SEQUENCE [LARGE SCALE GENOMIC DNA]</scope>
    <source>
        <tissue evidence="1">Nenye</tissue>
    </source>
</reference>
<comment type="caution">
    <text evidence="1">The sequence shown here is derived from an EMBL/GenBank/DDBJ whole genome shotgun (WGS) entry which is preliminary data.</text>
</comment>
<keyword evidence="2" id="KW-1185">Reference proteome</keyword>
<accession>A0ABD2ZBG4</accession>
<dbReference type="Proteomes" id="UP001630127">
    <property type="component" value="Unassembled WGS sequence"/>
</dbReference>
<name>A0ABD2ZBG4_9GENT</name>